<evidence type="ECO:0000313" key="3">
    <source>
        <dbReference type="EMBL" id="SDC75188.1"/>
    </source>
</evidence>
<gene>
    <name evidence="3" type="ORF">SAMN04488112_11574</name>
</gene>
<evidence type="ECO:0000259" key="2">
    <source>
        <dbReference type="Pfam" id="PF01408"/>
    </source>
</evidence>
<dbReference type="Gene3D" id="3.30.360.10">
    <property type="entry name" value="Dihydrodipicolinate Reductase, domain 2"/>
    <property type="match status" value="1"/>
</dbReference>
<dbReference type="RefSeq" id="WP_245662252.1">
    <property type="nucleotide sequence ID" value="NZ_FMZA01000015.1"/>
</dbReference>
<dbReference type="EMBL" id="FMZA01000015">
    <property type="protein sequence ID" value="SDC75188.1"/>
    <property type="molecule type" value="Genomic_DNA"/>
</dbReference>
<accession>A0A1G6P5B7</accession>
<dbReference type="Gene3D" id="3.40.50.720">
    <property type="entry name" value="NAD(P)-binding Rossmann-like Domain"/>
    <property type="match status" value="1"/>
</dbReference>
<evidence type="ECO:0000256" key="1">
    <source>
        <dbReference type="SAM" id="MobiDB-lite"/>
    </source>
</evidence>
<feature type="region of interest" description="Disordered" evidence="1">
    <location>
        <begin position="287"/>
        <end position="309"/>
    </location>
</feature>
<dbReference type="SUPFAM" id="SSF51735">
    <property type="entry name" value="NAD(P)-binding Rossmann-fold domains"/>
    <property type="match status" value="1"/>
</dbReference>
<proteinExistence type="predicted"/>
<dbReference type="InterPro" id="IPR036291">
    <property type="entry name" value="NAD(P)-bd_dom_sf"/>
</dbReference>
<dbReference type="Pfam" id="PF01408">
    <property type="entry name" value="GFO_IDH_MocA"/>
    <property type="match status" value="1"/>
</dbReference>
<dbReference type="STRING" id="1236220.SAMN04488112_11574"/>
<reference evidence="3 4" key="1">
    <citation type="submission" date="2016-10" db="EMBL/GenBank/DDBJ databases">
        <authorList>
            <person name="de Groot N.N."/>
        </authorList>
    </citation>
    <scope>NUCLEOTIDE SEQUENCE [LARGE SCALE GENOMIC DNA]</scope>
    <source>
        <strain evidence="3 4">DSM 45514</strain>
    </source>
</reference>
<name>A0A1G6P5B7_9BACL</name>
<protein>
    <submittedName>
        <fullName evidence="3">Predicted dehydrogenase</fullName>
    </submittedName>
</protein>
<dbReference type="InterPro" id="IPR000683">
    <property type="entry name" value="Gfo/Idh/MocA-like_OxRdtase_N"/>
</dbReference>
<keyword evidence="4" id="KW-1185">Reference proteome</keyword>
<dbReference type="Proteomes" id="UP000199387">
    <property type="component" value="Unassembled WGS sequence"/>
</dbReference>
<organism evidence="3 4">
    <name type="scientific">Melghirimyces thermohalophilus</name>
    <dbReference type="NCBI Taxonomy" id="1236220"/>
    <lineage>
        <taxon>Bacteria</taxon>
        <taxon>Bacillati</taxon>
        <taxon>Bacillota</taxon>
        <taxon>Bacilli</taxon>
        <taxon>Bacillales</taxon>
        <taxon>Thermoactinomycetaceae</taxon>
        <taxon>Melghirimyces</taxon>
    </lineage>
</organism>
<sequence length="309" mass="33703">MKIGMIGLDTSHCTAFTRLLNDPRANFHVPGGKVVVAYPGGSSDFALSRSRVEGITQELKESFGIQMAAGCEEVAAAVDGILLTSVDGRIHREQFEKVAPYGRPVFIDKPLAVSSQDADHILETAQEHGVPLLSTSALRYAEPLVEVLEEGEIFGVDCYGPMNLEETQPGLFWYGIHGVEMMYAVLGRGCERVTAYSNSQQDVIVGEWSDGRIGTYRGNRQGNREFGAVVHRAEGSSHADVSHAAKPFYASLLEQVMKLFQTRIAPVDAEETREIIQFMEAANESRETGRTVSLAARGKRSRPGRGSLA</sequence>
<feature type="domain" description="Gfo/Idh/MocA-like oxidoreductase N-terminal" evidence="2">
    <location>
        <begin position="56"/>
        <end position="132"/>
    </location>
</feature>
<dbReference type="AlphaFoldDB" id="A0A1G6P5B7"/>
<dbReference type="GO" id="GO:0000166">
    <property type="term" value="F:nucleotide binding"/>
    <property type="evidence" value="ECO:0007669"/>
    <property type="project" value="InterPro"/>
</dbReference>
<evidence type="ECO:0000313" key="4">
    <source>
        <dbReference type="Proteomes" id="UP000199387"/>
    </source>
</evidence>